<dbReference type="AlphaFoldDB" id="A0A2Z7AH59"/>
<evidence type="ECO:0000256" key="1">
    <source>
        <dbReference type="ARBA" id="ARBA00005652"/>
    </source>
</evidence>
<evidence type="ECO:0000256" key="4">
    <source>
        <dbReference type="RuleBase" id="RU000509"/>
    </source>
</evidence>
<dbReference type="Pfam" id="PF01373">
    <property type="entry name" value="Glyco_hydro_14"/>
    <property type="match status" value="1"/>
</dbReference>
<dbReference type="Proteomes" id="UP000250235">
    <property type="component" value="Unassembled WGS sequence"/>
</dbReference>
<reference evidence="5 6" key="1">
    <citation type="journal article" date="2015" name="Proc. Natl. Acad. Sci. U.S.A.">
        <title>The resurrection genome of Boea hygrometrica: A blueprint for survival of dehydration.</title>
        <authorList>
            <person name="Xiao L."/>
            <person name="Yang G."/>
            <person name="Zhang L."/>
            <person name="Yang X."/>
            <person name="Zhao S."/>
            <person name="Ji Z."/>
            <person name="Zhou Q."/>
            <person name="Hu M."/>
            <person name="Wang Y."/>
            <person name="Chen M."/>
            <person name="Xu Y."/>
            <person name="Jin H."/>
            <person name="Xiao X."/>
            <person name="Hu G."/>
            <person name="Bao F."/>
            <person name="Hu Y."/>
            <person name="Wan P."/>
            <person name="Li L."/>
            <person name="Deng X."/>
            <person name="Kuang T."/>
            <person name="Xiang C."/>
            <person name="Zhu J.K."/>
            <person name="Oliver M.J."/>
            <person name="He Y."/>
        </authorList>
    </citation>
    <scope>NUCLEOTIDE SEQUENCE [LARGE SCALE GENOMIC DNA]</scope>
    <source>
        <strain evidence="6">cv. XS01</strain>
    </source>
</reference>
<keyword evidence="2 4" id="KW-0119">Carbohydrate metabolism</keyword>
<keyword evidence="6" id="KW-1185">Reference proteome</keyword>
<dbReference type="PANTHER" id="PTHR31352">
    <property type="entry name" value="BETA-AMYLASE 1, CHLOROPLASTIC"/>
    <property type="match status" value="1"/>
</dbReference>
<dbReference type="OrthoDB" id="1660156at2759"/>
<dbReference type="PRINTS" id="PR00750">
    <property type="entry name" value="BETAAMYLASE"/>
</dbReference>
<dbReference type="GO" id="GO:0016161">
    <property type="term" value="F:beta-amylase activity"/>
    <property type="evidence" value="ECO:0007669"/>
    <property type="project" value="UniProtKB-EC"/>
</dbReference>
<dbReference type="InterPro" id="IPR001554">
    <property type="entry name" value="Glyco_hydro_14"/>
</dbReference>
<dbReference type="Gene3D" id="3.20.20.80">
    <property type="entry name" value="Glycosidases"/>
    <property type="match status" value="1"/>
</dbReference>
<gene>
    <name evidence="5" type="ORF">F511_35646</name>
</gene>
<protein>
    <recommendedName>
        <fullName evidence="4">Beta-amylase</fullName>
        <ecNumber evidence="4">3.2.1.2</ecNumber>
    </recommendedName>
</protein>
<organism evidence="5 6">
    <name type="scientific">Dorcoceras hygrometricum</name>
    <dbReference type="NCBI Taxonomy" id="472368"/>
    <lineage>
        <taxon>Eukaryota</taxon>
        <taxon>Viridiplantae</taxon>
        <taxon>Streptophyta</taxon>
        <taxon>Embryophyta</taxon>
        <taxon>Tracheophyta</taxon>
        <taxon>Spermatophyta</taxon>
        <taxon>Magnoliopsida</taxon>
        <taxon>eudicotyledons</taxon>
        <taxon>Gunneridae</taxon>
        <taxon>Pentapetalae</taxon>
        <taxon>asterids</taxon>
        <taxon>lamiids</taxon>
        <taxon>Lamiales</taxon>
        <taxon>Gesneriaceae</taxon>
        <taxon>Didymocarpoideae</taxon>
        <taxon>Trichosporeae</taxon>
        <taxon>Loxocarpinae</taxon>
        <taxon>Dorcoceras</taxon>
    </lineage>
</organism>
<dbReference type="EC" id="3.2.1.2" evidence="4"/>
<dbReference type="InterPro" id="IPR017853">
    <property type="entry name" value="GH"/>
</dbReference>
<evidence type="ECO:0000313" key="5">
    <source>
        <dbReference type="EMBL" id="KZV21101.1"/>
    </source>
</evidence>
<dbReference type="EMBL" id="KV014950">
    <property type="protein sequence ID" value="KZV21101.1"/>
    <property type="molecule type" value="Genomic_DNA"/>
</dbReference>
<sequence length="538" mass="59588">MEVSVMGSLQVNIGRNNDIGFFSFSKNLNTMECNLKNNHNYSKGCNFGRSLVWPSKSAFGFTLRSSATSENGVSFIPEKASNISRTIDCLKFYVGLPLDTVSNCNTINHTRAIATGLKALKLLGIDGVELPVYWGIAEKEAMGKYEWRSYLAVVEMVQKLGLKLHVSLCFHSSEEHEIQLPEWVSRVGESEPGIYFTDRSRLQCKKCLSLAVDDLPVLDGKTPVEVYKAFCDSFKSTFSGFLGSTITGISIGVGPEGELRYPSHHHSFNNSGAGEFQCYDKFMLGNLKQHAEMHGNPLWGLGGPHDAPSYNDLNPISSGFFMENGGSWESLYGDFFLCWYSSLLVSHGDRILSLAASSFKDVPISISAKVPLIHSWYKSRSHPSELAAGFYNTDNRAGYKAIAEIFSRNSCKMILPGMDLSDNHQSAVSLSSPEMLLRQITSSCRDHGVKISGQNLSALGDSSNFEQIKKVLLDENVTTDLFTYQRMGAYFFSPEHFPLFAQCVRCLKQPIQTLDDLPAEGDETVKSLHSMNLKVHVA</sequence>
<evidence type="ECO:0000256" key="2">
    <source>
        <dbReference type="ARBA" id="ARBA00023277"/>
    </source>
</evidence>
<accession>A0A2Z7AH59</accession>
<name>A0A2Z7AH59_9LAMI</name>
<dbReference type="GO" id="GO:0000272">
    <property type="term" value="P:polysaccharide catabolic process"/>
    <property type="evidence" value="ECO:0007669"/>
    <property type="project" value="UniProtKB-KW"/>
</dbReference>
<comment type="similarity">
    <text evidence="1 4">Belongs to the glycosyl hydrolase 14 family.</text>
</comment>
<evidence type="ECO:0000313" key="6">
    <source>
        <dbReference type="Proteomes" id="UP000250235"/>
    </source>
</evidence>
<comment type="catalytic activity">
    <reaction evidence="4">
        <text>Hydrolysis of (1-&gt;4)-alpha-D-glucosidic linkages in polysaccharides so as to remove successive maltose units from the non-reducing ends of the chains.</text>
        <dbReference type="EC" id="3.2.1.2"/>
    </reaction>
</comment>
<evidence type="ECO:0000256" key="3">
    <source>
        <dbReference type="ARBA" id="ARBA00023326"/>
    </source>
</evidence>
<proteinExistence type="inferred from homology"/>
<dbReference type="PANTHER" id="PTHR31352:SF3">
    <property type="entry name" value="INACTIVE BETA-AMYLASE 9"/>
    <property type="match status" value="1"/>
</dbReference>
<keyword evidence="4" id="KW-0378">Hydrolase</keyword>
<keyword evidence="3 4" id="KW-0624">Polysaccharide degradation</keyword>
<dbReference type="SUPFAM" id="SSF51445">
    <property type="entry name" value="(Trans)glycosidases"/>
    <property type="match status" value="1"/>
</dbReference>
<keyword evidence="4" id="KW-0326">Glycosidase</keyword>